<dbReference type="PANTHER" id="PTHR10353:SF36">
    <property type="entry name" value="LP05116P"/>
    <property type="match status" value="1"/>
</dbReference>
<evidence type="ECO:0000256" key="5">
    <source>
        <dbReference type="ARBA" id="ARBA00023001"/>
    </source>
</evidence>
<dbReference type="Pfam" id="PF00232">
    <property type="entry name" value="Glyco_hydro_1"/>
    <property type="match status" value="1"/>
</dbReference>
<keyword evidence="5" id="KW-0136">Cellulose degradation</keyword>
<dbReference type="NCBIfam" id="TIGR03356">
    <property type="entry name" value="BGL"/>
    <property type="match status" value="1"/>
</dbReference>
<keyword evidence="8" id="KW-0624">Polysaccharide degradation</keyword>
<dbReference type="InterPro" id="IPR017736">
    <property type="entry name" value="Glyco_hydro_1_beta-glucosidase"/>
</dbReference>
<evidence type="ECO:0000256" key="9">
    <source>
        <dbReference type="PROSITE-ProRule" id="PRU10055"/>
    </source>
</evidence>
<evidence type="ECO:0000313" key="12">
    <source>
        <dbReference type="Proteomes" id="UP001521150"/>
    </source>
</evidence>
<dbReference type="InterPro" id="IPR018120">
    <property type="entry name" value="Glyco_hydro_1_AS"/>
</dbReference>
<dbReference type="Gene3D" id="3.20.20.80">
    <property type="entry name" value="Glycosidases"/>
    <property type="match status" value="1"/>
</dbReference>
<organism evidence="11 12">
    <name type="scientific">Kibdelosporangium philippinense</name>
    <dbReference type="NCBI Taxonomy" id="211113"/>
    <lineage>
        <taxon>Bacteria</taxon>
        <taxon>Bacillati</taxon>
        <taxon>Actinomycetota</taxon>
        <taxon>Actinomycetes</taxon>
        <taxon>Pseudonocardiales</taxon>
        <taxon>Pseudonocardiaceae</taxon>
        <taxon>Kibdelosporangium</taxon>
    </lineage>
</organism>
<protein>
    <recommendedName>
        <fullName evidence="3 10">Beta-glucosidase</fullName>
        <ecNumber evidence="3 10">3.2.1.21</ecNumber>
    </recommendedName>
</protein>
<evidence type="ECO:0000256" key="3">
    <source>
        <dbReference type="ARBA" id="ARBA00012744"/>
    </source>
</evidence>
<evidence type="ECO:0000256" key="6">
    <source>
        <dbReference type="ARBA" id="ARBA00023277"/>
    </source>
</evidence>
<dbReference type="SUPFAM" id="SSF51445">
    <property type="entry name" value="(Trans)glycosidases"/>
    <property type="match status" value="1"/>
</dbReference>
<dbReference type="RefSeq" id="WP_233732097.1">
    <property type="nucleotide sequence ID" value="NZ_JAJVCN010000004.1"/>
</dbReference>
<dbReference type="InterPro" id="IPR001360">
    <property type="entry name" value="Glyco_hydro_1"/>
</dbReference>
<comment type="caution">
    <text evidence="11">The sequence shown here is derived from an EMBL/GenBank/DDBJ whole genome shotgun (WGS) entry which is preliminary data.</text>
</comment>
<evidence type="ECO:0000256" key="2">
    <source>
        <dbReference type="ARBA" id="ARBA00010838"/>
    </source>
</evidence>
<dbReference type="PROSITE" id="PS00653">
    <property type="entry name" value="GLYCOSYL_HYDROL_F1_2"/>
    <property type="match status" value="1"/>
</dbReference>
<keyword evidence="4 10" id="KW-0378">Hydrolase</keyword>
<evidence type="ECO:0000256" key="8">
    <source>
        <dbReference type="ARBA" id="ARBA00023326"/>
    </source>
</evidence>
<keyword evidence="6" id="KW-0119">Carbohydrate metabolism</keyword>
<evidence type="ECO:0000256" key="10">
    <source>
        <dbReference type="RuleBase" id="RU361175"/>
    </source>
</evidence>
<keyword evidence="12" id="KW-1185">Reference proteome</keyword>
<evidence type="ECO:0000256" key="4">
    <source>
        <dbReference type="ARBA" id="ARBA00022801"/>
    </source>
</evidence>
<dbReference type="PROSITE" id="PS00572">
    <property type="entry name" value="GLYCOSYL_HYDROL_F1_1"/>
    <property type="match status" value="1"/>
</dbReference>
<dbReference type="Proteomes" id="UP001521150">
    <property type="component" value="Unassembled WGS sequence"/>
</dbReference>
<comment type="similarity">
    <text evidence="2 10">Belongs to the glycosyl hydrolase 1 family.</text>
</comment>
<dbReference type="EMBL" id="JAJVCN010000004">
    <property type="protein sequence ID" value="MCE7010387.1"/>
    <property type="molecule type" value="Genomic_DNA"/>
</dbReference>
<dbReference type="EC" id="3.2.1.21" evidence="3 10"/>
<sequence length="436" mass="48275">MTFPDGFVWGAATAAFQVEGATTSDGRVPSIWDTFCRVPGAVNNGDTGDVAADHYRRMVQDVRLMSELGLQAYRFSIAWPRMEDLGFYDRLVDTLLDNDIEPWATLYHWDLPQSLEDTGGWANRDTAYHFGEYAEKVARLLGDRVRNWITLNEPWCSAFLGYASGIHAPGRTEPNAAVAAAHHLLLGHGIAMHAIRSFSPSAQAGITLNLFPVRAADPADDAVRRIDGLQNRMFLDPVLHGTYPVDVLTDLAPYGLPETIKPGDLGLIGQPVDLLGINYYRDLYVRSGLKVRLPSPWVGSEHVEFPDRGLPQTDSGWDIVPSGLTDLLVRLQRDYPGIPLYITENGAAFPGIDDTNRVSFLDSHLRAALDAIHRGVDLRGYFLWSLVDNFEWAEGYAKRFGMVHVDFTTQVRTAKTSAHWYAQVISANALVSGYAG</sequence>
<dbReference type="PANTHER" id="PTHR10353">
    <property type="entry name" value="GLYCOSYL HYDROLASE"/>
    <property type="match status" value="1"/>
</dbReference>
<evidence type="ECO:0000256" key="1">
    <source>
        <dbReference type="ARBA" id="ARBA00000448"/>
    </source>
</evidence>
<evidence type="ECO:0000256" key="7">
    <source>
        <dbReference type="ARBA" id="ARBA00023295"/>
    </source>
</evidence>
<feature type="active site" description="Nucleophile" evidence="9">
    <location>
        <position position="344"/>
    </location>
</feature>
<dbReference type="InterPro" id="IPR033132">
    <property type="entry name" value="GH_1_N_CS"/>
</dbReference>
<comment type="catalytic activity">
    <reaction evidence="1 10">
        <text>Hydrolysis of terminal, non-reducing beta-D-glucosyl residues with release of beta-D-glucose.</text>
        <dbReference type="EC" id="3.2.1.21"/>
    </reaction>
</comment>
<dbReference type="GO" id="GO:0008422">
    <property type="term" value="F:beta-glucosidase activity"/>
    <property type="evidence" value="ECO:0007669"/>
    <property type="project" value="UniProtKB-EC"/>
</dbReference>
<reference evidence="11 12" key="1">
    <citation type="submission" date="2021-12" db="EMBL/GenBank/DDBJ databases">
        <title>Genome sequence of Kibdelosporangium philippinense ATCC 49844.</title>
        <authorList>
            <person name="Fedorov E.A."/>
            <person name="Omeragic M."/>
            <person name="Shalygina K.F."/>
            <person name="Maclea K.S."/>
        </authorList>
    </citation>
    <scope>NUCLEOTIDE SEQUENCE [LARGE SCALE GENOMIC DNA]</scope>
    <source>
        <strain evidence="11 12">ATCC 49844</strain>
    </source>
</reference>
<name>A0ABS8ZS13_9PSEU</name>
<keyword evidence="7 10" id="KW-0326">Glycosidase</keyword>
<dbReference type="InterPro" id="IPR017853">
    <property type="entry name" value="GH"/>
</dbReference>
<proteinExistence type="inferred from homology"/>
<gene>
    <name evidence="11" type="ORF">LWC34_47425</name>
</gene>
<dbReference type="PRINTS" id="PR00131">
    <property type="entry name" value="GLHYDRLASE1"/>
</dbReference>
<evidence type="ECO:0000313" key="11">
    <source>
        <dbReference type="EMBL" id="MCE7010387.1"/>
    </source>
</evidence>
<accession>A0ABS8ZS13</accession>